<dbReference type="InterPro" id="IPR023158">
    <property type="entry name" value="YerB-like_sf"/>
</dbReference>
<evidence type="ECO:0000313" key="5">
    <source>
        <dbReference type="Proteomes" id="UP000070352"/>
    </source>
</evidence>
<keyword evidence="5" id="KW-1185">Reference proteome</keyword>
<dbReference type="EMBL" id="LSKU01000001">
    <property type="protein sequence ID" value="KXG42618.1"/>
    <property type="molecule type" value="Genomic_DNA"/>
</dbReference>
<dbReference type="SUPFAM" id="SSF159774">
    <property type="entry name" value="YerB-like"/>
    <property type="match status" value="1"/>
</dbReference>
<dbReference type="InterPro" id="IPR035328">
    <property type="entry name" value="DUF3048_C"/>
</dbReference>
<dbReference type="OrthoDB" id="9779102at2"/>
<evidence type="ECO:0000259" key="2">
    <source>
        <dbReference type="Pfam" id="PF11258"/>
    </source>
</evidence>
<dbReference type="Proteomes" id="UP000070352">
    <property type="component" value="Unassembled WGS sequence"/>
</dbReference>
<dbReference type="InterPro" id="IPR021416">
    <property type="entry name" value="DUF3048_N"/>
</dbReference>
<dbReference type="Pfam" id="PF11258">
    <property type="entry name" value="DUF3048"/>
    <property type="match status" value="1"/>
</dbReference>
<feature type="domain" description="DUF3048" evidence="3">
    <location>
        <begin position="225"/>
        <end position="331"/>
    </location>
</feature>
<evidence type="ECO:0000313" key="4">
    <source>
        <dbReference type="EMBL" id="KXG42618.1"/>
    </source>
</evidence>
<organism evidence="4 5">
    <name type="scientific">Tepidibacillus decaturensis</name>
    <dbReference type="NCBI Taxonomy" id="1413211"/>
    <lineage>
        <taxon>Bacteria</taxon>
        <taxon>Bacillati</taxon>
        <taxon>Bacillota</taxon>
        <taxon>Bacilli</taxon>
        <taxon>Bacillales</taxon>
        <taxon>Bacillaceae</taxon>
        <taxon>Tepidibacillus</taxon>
    </lineage>
</organism>
<protein>
    <recommendedName>
        <fullName evidence="6">Lipoprotein YerB</fullName>
    </recommendedName>
</protein>
<dbReference type="STRING" id="1413211.U473_00085"/>
<proteinExistence type="predicted"/>
<reference evidence="4 5" key="1">
    <citation type="submission" date="2016-02" db="EMBL/GenBank/DDBJ databases">
        <title>Draft Genome for Tepidibacillus decaturensis nov. sp. Strain Z9, an Anaerobic, Moderately Thermophilic and Heterotrophic Bacterium from Deep Subsurface of the Illinois Basin, USA.</title>
        <authorList>
            <person name="Dong Y."/>
            <person name="Chang J.Y."/>
            <person name="Sanford R."/>
            <person name="Fouke B.W."/>
        </authorList>
    </citation>
    <scope>NUCLEOTIDE SEQUENCE [LARGE SCALE GENOMIC DNA]</scope>
    <source>
        <strain evidence="4 5">Z9</strain>
    </source>
</reference>
<keyword evidence="1" id="KW-0732">Signal</keyword>
<evidence type="ECO:0008006" key="6">
    <source>
        <dbReference type="Google" id="ProtNLM"/>
    </source>
</evidence>
<name>A0A135L0T9_9BACI</name>
<dbReference type="RefSeq" id="WP_068722248.1">
    <property type="nucleotide sequence ID" value="NZ_LSKU01000001.1"/>
</dbReference>
<evidence type="ECO:0000259" key="3">
    <source>
        <dbReference type="Pfam" id="PF17479"/>
    </source>
</evidence>
<feature type="domain" description="DUF3048" evidence="2">
    <location>
        <begin position="58"/>
        <end position="199"/>
    </location>
</feature>
<dbReference type="AlphaFoldDB" id="A0A135L0T9"/>
<dbReference type="Gene3D" id="3.50.90.10">
    <property type="entry name" value="YerB-like"/>
    <property type="match status" value="1"/>
</dbReference>
<evidence type="ECO:0000256" key="1">
    <source>
        <dbReference type="SAM" id="SignalP"/>
    </source>
</evidence>
<comment type="caution">
    <text evidence="4">The sequence shown here is derived from an EMBL/GenBank/DDBJ whole genome shotgun (WGS) entry which is preliminary data.</text>
</comment>
<accession>A0A135L0T9</accession>
<feature type="signal peptide" evidence="1">
    <location>
        <begin position="1"/>
        <end position="20"/>
    </location>
</feature>
<gene>
    <name evidence="4" type="ORF">U473_00085</name>
</gene>
<feature type="chain" id="PRO_5039432246" description="Lipoprotein YerB" evidence="1">
    <location>
        <begin position="21"/>
        <end position="344"/>
    </location>
</feature>
<dbReference type="Pfam" id="PF17479">
    <property type="entry name" value="DUF3048_C"/>
    <property type="match status" value="1"/>
</dbReference>
<sequence>MKRFAAIIVLLMFVVQIVGCSNQATVKVINEEKQIENKTKSTEIEKEEVWASKYTAPLTGLHVDNEVKERIIGVMVNNHPKARPQSGLIEADMVYEILAEGMITRFVAFYQSKAPKVVGPVRSIRPYYIDLINGFDGLIVHAGASEAAYAILQRDNLPDLDEIKNSGPAFWRVDFRKMPHNLYTSIDKIRTFAEKKGYRSEGYIPTIPFLKEDEIVTGTPAKEINIEYYSKYIVGYQYDETKKQYNRYINGQPHTDLETEEQLTAKNLLVIRAEHKILDNEGRRSINLYGPGKGYLFQNGAMKEITWERKDGVIRAYVDGKEQGLLPGQTWTIVVQNSTPVSYQ</sequence>